<gene>
    <name evidence="2" type="ORF">A3I18_01165</name>
</gene>
<evidence type="ECO:0000259" key="1">
    <source>
        <dbReference type="Pfam" id="PF00403"/>
    </source>
</evidence>
<comment type="caution">
    <text evidence="2">The sequence shown here is derived from an EMBL/GenBank/DDBJ whole genome shotgun (WGS) entry which is preliminary data.</text>
</comment>
<dbReference type="Proteomes" id="UP000186545">
    <property type="component" value="Unassembled WGS sequence"/>
</dbReference>
<dbReference type="Gene3D" id="3.30.70.100">
    <property type="match status" value="1"/>
</dbReference>
<organism evidence="2 3">
    <name type="scientific">Candidatus Campbellbacteria bacterium RIFCSPLOWO2_02_FULL_35_11</name>
    <dbReference type="NCBI Taxonomy" id="1797581"/>
    <lineage>
        <taxon>Bacteria</taxon>
        <taxon>Candidatus Campbelliibacteriota</taxon>
    </lineage>
</organism>
<accession>A0A1F5ER55</accession>
<dbReference type="GO" id="GO:0046872">
    <property type="term" value="F:metal ion binding"/>
    <property type="evidence" value="ECO:0007669"/>
    <property type="project" value="InterPro"/>
</dbReference>
<dbReference type="InterPro" id="IPR036163">
    <property type="entry name" value="HMA_dom_sf"/>
</dbReference>
<proteinExistence type="predicted"/>
<evidence type="ECO:0000313" key="2">
    <source>
        <dbReference type="EMBL" id="OGD69726.1"/>
    </source>
</evidence>
<dbReference type="Pfam" id="PF00403">
    <property type="entry name" value="HMA"/>
    <property type="match status" value="1"/>
</dbReference>
<reference evidence="2 3" key="1">
    <citation type="journal article" date="2016" name="Nat. Commun.">
        <title>Thousands of microbial genomes shed light on interconnected biogeochemical processes in an aquifer system.</title>
        <authorList>
            <person name="Anantharaman K."/>
            <person name="Brown C.T."/>
            <person name="Hug L.A."/>
            <person name="Sharon I."/>
            <person name="Castelle C.J."/>
            <person name="Probst A.J."/>
            <person name="Thomas B.C."/>
            <person name="Singh A."/>
            <person name="Wilkins M.J."/>
            <person name="Karaoz U."/>
            <person name="Brodie E.L."/>
            <person name="Williams K.H."/>
            <person name="Hubbard S.S."/>
            <person name="Banfield J.F."/>
        </authorList>
    </citation>
    <scope>NUCLEOTIDE SEQUENCE [LARGE SCALE GENOMIC DNA]</scope>
</reference>
<evidence type="ECO:0000313" key="3">
    <source>
        <dbReference type="Proteomes" id="UP000186545"/>
    </source>
</evidence>
<protein>
    <recommendedName>
        <fullName evidence="1">HMA domain-containing protein</fullName>
    </recommendedName>
</protein>
<sequence length="85" mass="9136">MQTIKVLNMKCGGCEKTVSSALEKEGFTNISVKAPEGIISFDDGDMEKAEKILSKLGYPKEGTPEAESFLKKAVSYVSCAIGKTK</sequence>
<dbReference type="AlphaFoldDB" id="A0A1F5ER55"/>
<dbReference type="InterPro" id="IPR006121">
    <property type="entry name" value="HMA_dom"/>
</dbReference>
<feature type="domain" description="HMA" evidence="1">
    <location>
        <begin position="3"/>
        <end position="58"/>
    </location>
</feature>
<dbReference type="SUPFAM" id="SSF55008">
    <property type="entry name" value="HMA, heavy metal-associated domain"/>
    <property type="match status" value="1"/>
</dbReference>
<dbReference type="CDD" id="cd00371">
    <property type="entry name" value="HMA"/>
    <property type="match status" value="1"/>
</dbReference>
<dbReference type="EMBL" id="MFAD01000038">
    <property type="protein sequence ID" value="OGD69726.1"/>
    <property type="molecule type" value="Genomic_DNA"/>
</dbReference>
<name>A0A1F5ER55_9BACT</name>